<dbReference type="Proteomes" id="UP001558652">
    <property type="component" value="Unassembled WGS sequence"/>
</dbReference>
<evidence type="ECO:0000259" key="11">
    <source>
        <dbReference type="PROSITE" id="PS51757"/>
    </source>
</evidence>
<gene>
    <name evidence="12" type="ORF">AAG570_009543</name>
</gene>
<dbReference type="GO" id="GO:0007368">
    <property type="term" value="P:determination of left/right symmetry"/>
    <property type="evidence" value="ECO:0007669"/>
    <property type="project" value="UniProtKB-ARBA"/>
</dbReference>
<dbReference type="InterPro" id="IPR010926">
    <property type="entry name" value="Myosin_TH1"/>
</dbReference>
<evidence type="ECO:0000256" key="8">
    <source>
        <dbReference type="ARBA" id="ARBA00023203"/>
    </source>
</evidence>
<organism evidence="12 13">
    <name type="scientific">Ranatra chinensis</name>
    <dbReference type="NCBI Taxonomy" id="642074"/>
    <lineage>
        <taxon>Eukaryota</taxon>
        <taxon>Metazoa</taxon>
        <taxon>Ecdysozoa</taxon>
        <taxon>Arthropoda</taxon>
        <taxon>Hexapoda</taxon>
        <taxon>Insecta</taxon>
        <taxon>Pterygota</taxon>
        <taxon>Neoptera</taxon>
        <taxon>Paraneoptera</taxon>
        <taxon>Hemiptera</taxon>
        <taxon>Heteroptera</taxon>
        <taxon>Panheteroptera</taxon>
        <taxon>Nepomorpha</taxon>
        <taxon>Nepidae</taxon>
        <taxon>Ranatrinae</taxon>
        <taxon>Ranatra</taxon>
    </lineage>
</organism>
<dbReference type="AlphaFoldDB" id="A0ABD0Z077"/>
<dbReference type="GO" id="GO:0005546">
    <property type="term" value="F:phosphatidylinositol-4,5-bisphosphate binding"/>
    <property type="evidence" value="ECO:0007669"/>
    <property type="project" value="UniProtKB-ARBA"/>
</dbReference>
<evidence type="ECO:0000313" key="12">
    <source>
        <dbReference type="EMBL" id="KAL1137847.1"/>
    </source>
</evidence>
<feature type="binding site" evidence="9">
    <location>
        <begin position="100"/>
        <end position="107"/>
    </location>
    <ligand>
        <name>ATP</name>
        <dbReference type="ChEBI" id="CHEBI:30616"/>
    </ligand>
</feature>
<comment type="subcellular location">
    <subcellularLocation>
        <location evidence="1">Cell membrane</location>
        <topology evidence="1">Peripheral membrane protein</topology>
        <orientation evidence="1">Cytoplasmic side</orientation>
    </subcellularLocation>
</comment>
<keyword evidence="8 9" id="KW-0009">Actin-binding</keyword>
<dbReference type="PANTHER" id="PTHR13140">
    <property type="entry name" value="MYOSIN"/>
    <property type="match status" value="1"/>
</dbReference>
<dbReference type="GO" id="GO:0005886">
    <property type="term" value="C:plasma membrane"/>
    <property type="evidence" value="ECO:0007669"/>
    <property type="project" value="UniProtKB-SubCell"/>
</dbReference>
<dbReference type="Pfam" id="PF06017">
    <property type="entry name" value="Myosin_TH1"/>
    <property type="match status" value="1"/>
</dbReference>
<keyword evidence="5" id="KW-0446">Lipid-binding</keyword>
<dbReference type="PANTHER" id="PTHR13140:SF713">
    <property type="entry name" value="UNCONVENTIONAL MYOSIN ID"/>
    <property type="match status" value="1"/>
</dbReference>
<dbReference type="PROSITE" id="PS51456">
    <property type="entry name" value="MYOSIN_MOTOR"/>
    <property type="match status" value="1"/>
</dbReference>
<evidence type="ECO:0000256" key="5">
    <source>
        <dbReference type="ARBA" id="ARBA00023121"/>
    </source>
</evidence>
<dbReference type="GO" id="GO:0005938">
    <property type="term" value="C:cell cortex"/>
    <property type="evidence" value="ECO:0007669"/>
    <property type="project" value="UniProtKB-ARBA"/>
</dbReference>
<protein>
    <submittedName>
        <fullName evidence="12">Uncharacterized protein</fullName>
    </submittedName>
</protein>
<dbReference type="InterPro" id="IPR001609">
    <property type="entry name" value="Myosin_head_motor_dom-like"/>
</dbReference>
<dbReference type="FunFam" id="1.20.58.530:FF:000004">
    <property type="entry name" value="Unconventional myosin ID"/>
    <property type="match status" value="1"/>
</dbReference>
<keyword evidence="7 9" id="KW-0505">Motor protein</keyword>
<dbReference type="PRINTS" id="PR00193">
    <property type="entry name" value="MYOSINHEAVY"/>
</dbReference>
<dbReference type="CDD" id="cd01378">
    <property type="entry name" value="MYSc_Myo1"/>
    <property type="match status" value="1"/>
</dbReference>
<reference evidence="12 13" key="1">
    <citation type="submission" date="2024-07" db="EMBL/GenBank/DDBJ databases">
        <title>Chromosome-level genome assembly of the water stick insect Ranatra chinensis (Heteroptera: Nepidae).</title>
        <authorList>
            <person name="Liu X."/>
        </authorList>
    </citation>
    <scope>NUCLEOTIDE SEQUENCE [LARGE SCALE GENOMIC DNA]</scope>
    <source>
        <strain evidence="12">Cailab_2021Rc</strain>
        <tissue evidence="12">Muscle</tissue>
    </source>
</reference>
<dbReference type="GO" id="GO:0003779">
    <property type="term" value="F:actin binding"/>
    <property type="evidence" value="ECO:0007669"/>
    <property type="project" value="UniProtKB-KW"/>
</dbReference>
<dbReference type="EMBL" id="JBFDAA010000004">
    <property type="protein sequence ID" value="KAL1137847.1"/>
    <property type="molecule type" value="Genomic_DNA"/>
</dbReference>
<sequence>MAHQEEVGIHDFVLLDEITLQKFMENLRKRFSAGHIYTYIGEVCVSVNPYKTLNIYGPEHVAKYKGREIFENPPHVYAIADRSHRAMKQQGKDTCVVISGESGSGKTEASKIVMKYIAAVTNIGQRQEIERVKNVLLQSNAILEAFGNAKTNRNDNSSRFGKYMDINFDFKGDPIGGHINNYLLEKSRVILQQTGERNFHSFYQVLSSCKGSEMKFLELTGDPKSYHYTNQGSSSPPTDSDRMNHRATIAACKTLGFTAAEIDTLWRVVAAVLHLGNVTFAVDANSDGVKVTGDSAAKVSRLLQVTETELCTALTERVIAARGEVMQKAHTPVEAEYGRDALAKAVYDRLFTWIVKKINSAIDAGGFHHKATLIGVLDIYGFEVFDSNSFEQLCINYCNEKLQQLFIELVLKQEQEEYLKEGIEWQAVEYFNNEIICELVDRPHKGMFAILDEACLNVGKVTDEMLLEAMDKKLDKHEHYTSRQLCPMDKQLQHKTQFRIRHYAGDVVYNIDSFLDKNKDTLFQDMKRLLYSSSNTAIASMWPEGAMDITKTTKRPLTAGTIFKNSMIALVKTLASKEPFYIRCIKPNENKSPSGLDNNRVEHQVRYLGLLENVRVRRAGFAHRQRYDRFLKRYKMVSQFTWPNFRSGSDRDGTRVLIEEKGFAHDVKYGHTKLFIKSPSTLFKLEQMRAELIPHIVILLQKQWRGALCRLRYRKMKAALKIMQFYKFHKLRKYISQLAQSFRMAKNMRDWGKSIPWPTPSIASKNIVSSLRGLYDRWRAFMILKPYPKSEWPQLRMKICAACALRGKRVSWGHDRRWEGNYLGKATENMEADIYNNSIRNLKNSDHFDTVLFSSYIIKTNRHNKCADRGLLVTNYAIYKLDLHKFKPMRRGMRIQEITGLSLSPGRDQLIVIHNNKGNDLVVTLKTSEDRVGELVGALCSRYSQLRGSDLKVTVASRFQCMLGNKSRTLRVEVSPETQLAQFRKDTNNGILYLLPPSFAVKAL</sequence>
<keyword evidence="13" id="KW-1185">Reference proteome</keyword>
<evidence type="ECO:0000256" key="9">
    <source>
        <dbReference type="PROSITE-ProRule" id="PRU00782"/>
    </source>
</evidence>
<dbReference type="GO" id="GO:0003774">
    <property type="term" value="F:cytoskeletal motor activity"/>
    <property type="evidence" value="ECO:0007669"/>
    <property type="project" value="UniProtKB-UniRule"/>
</dbReference>
<evidence type="ECO:0000256" key="6">
    <source>
        <dbReference type="ARBA" id="ARBA00023123"/>
    </source>
</evidence>
<evidence type="ECO:0000256" key="4">
    <source>
        <dbReference type="ARBA" id="ARBA00022840"/>
    </source>
</evidence>
<evidence type="ECO:0000313" key="13">
    <source>
        <dbReference type="Proteomes" id="UP001558652"/>
    </source>
</evidence>
<feature type="region of interest" description="Actin-binding" evidence="9">
    <location>
        <begin position="567"/>
        <end position="589"/>
    </location>
</feature>
<dbReference type="Pfam" id="PF00063">
    <property type="entry name" value="Myosin_head"/>
    <property type="match status" value="1"/>
</dbReference>
<name>A0ABD0Z077_9HEMI</name>
<proteinExistence type="inferred from homology"/>
<evidence type="ECO:0000259" key="10">
    <source>
        <dbReference type="PROSITE" id="PS51456"/>
    </source>
</evidence>
<dbReference type="PROSITE" id="PS50096">
    <property type="entry name" value="IQ"/>
    <property type="match status" value="1"/>
</dbReference>
<evidence type="ECO:0000256" key="7">
    <source>
        <dbReference type="ARBA" id="ARBA00023175"/>
    </source>
</evidence>
<dbReference type="SUPFAM" id="SSF52540">
    <property type="entry name" value="P-loop containing nucleoside triphosphate hydrolases"/>
    <property type="match status" value="1"/>
</dbReference>
<dbReference type="InterPro" id="IPR036961">
    <property type="entry name" value="Kinesin_motor_dom_sf"/>
</dbReference>
<dbReference type="Gene3D" id="3.40.850.10">
    <property type="entry name" value="Kinesin motor domain"/>
    <property type="match status" value="1"/>
</dbReference>
<evidence type="ECO:0000256" key="2">
    <source>
        <dbReference type="ARBA" id="ARBA00008314"/>
    </source>
</evidence>
<keyword evidence="6 9" id="KW-0518">Myosin</keyword>
<feature type="domain" description="Myosin motor" evidence="10">
    <location>
        <begin position="7"/>
        <end position="690"/>
    </location>
</feature>
<dbReference type="GO" id="GO:0005524">
    <property type="term" value="F:ATP binding"/>
    <property type="evidence" value="ECO:0007669"/>
    <property type="project" value="UniProtKB-UniRule"/>
</dbReference>
<dbReference type="GO" id="GO:0048803">
    <property type="term" value="P:imaginal disc-derived male genitalia morphogenesis"/>
    <property type="evidence" value="ECO:0007669"/>
    <property type="project" value="UniProtKB-ARBA"/>
</dbReference>
<dbReference type="Gene3D" id="1.10.10.820">
    <property type="match status" value="1"/>
</dbReference>
<dbReference type="Gene3D" id="1.20.5.4820">
    <property type="match status" value="1"/>
</dbReference>
<dbReference type="Gene3D" id="1.20.58.530">
    <property type="match status" value="1"/>
</dbReference>
<dbReference type="GO" id="GO:0007498">
    <property type="term" value="P:mesoderm development"/>
    <property type="evidence" value="ECO:0007669"/>
    <property type="project" value="UniProtKB-ARBA"/>
</dbReference>
<dbReference type="InterPro" id="IPR036072">
    <property type="entry name" value="MYSc_Myo1"/>
</dbReference>
<dbReference type="GO" id="GO:0016459">
    <property type="term" value="C:myosin complex"/>
    <property type="evidence" value="ECO:0007669"/>
    <property type="project" value="UniProtKB-KW"/>
</dbReference>
<evidence type="ECO:0000256" key="1">
    <source>
        <dbReference type="ARBA" id="ARBA00004413"/>
    </source>
</evidence>
<dbReference type="PROSITE" id="PS51757">
    <property type="entry name" value="TH1"/>
    <property type="match status" value="1"/>
</dbReference>
<feature type="domain" description="TH1" evidence="11">
    <location>
        <begin position="807"/>
        <end position="998"/>
    </location>
</feature>
<keyword evidence="3 9" id="KW-0547">Nucleotide-binding</keyword>
<comment type="similarity">
    <text evidence="2 9">Belongs to the TRAFAC class myosin-kinesin ATPase superfamily. Myosin family.</text>
</comment>
<dbReference type="InterPro" id="IPR027417">
    <property type="entry name" value="P-loop_NTPase"/>
</dbReference>
<comment type="caution">
    <text evidence="12">The sequence shown here is derived from an EMBL/GenBank/DDBJ whole genome shotgun (WGS) entry which is preliminary data.</text>
</comment>
<dbReference type="Gene3D" id="1.20.120.720">
    <property type="entry name" value="Myosin VI head, motor domain, U50 subdomain"/>
    <property type="match status" value="1"/>
</dbReference>
<keyword evidence="4 9" id="KW-0067">ATP-binding</keyword>
<accession>A0ABD0Z077</accession>
<evidence type="ECO:0000256" key="3">
    <source>
        <dbReference type="ARBA" id="ARBA00022741"/>
    </source>
</evidence>
<dbReference type="SMART" id="SM00242">
    <property type="entry name" value="MYSc"/>
    <property type="match status" value="1"/>
</dbReference>